<dbReference type="InterPro" id="IPR050179">
    <property type="entry name" value="Trans_hexapeptide_repeat"/>
</dbReference>
<evidence type="ECO:0000313" key="4">
    <source>
        <dbReference type="EMBL" id="QGU01014.1"/>
    </source>
</evidence>
<dbReference type="CDD" id="cd03360">
    <property type="entry name" value="LbH_AT_putative"/>
    <property type="match status" value="1"/>
</dbReference>
<feature type="binding site" evidence="2">
    <location>
        <position position="91"/>
    </location>
    <ligand>
        <name>substrate</name>
    </ligand>
</feature>
<keyword evidence="4" id="KW-0808">Transferase</keyword>
<dbReference type="PANTHER" id="PTHR43300">
    <property type="entry name" value="ACETYLTRANSFERASE"/>
    <property type="match status" value="1"/>
</dbReference>
<sequence>MPRCRRSLARWIPQMTSVVIVGASGFGRETLDVLEAMIAAGSDVEIAGVLDDGPSNINLERLADRGISYLGRIDDWIAHADVSVQYLVAIGNPVIRQMLCAKFDLAGFEPFTAIHPTAIIGSRFVTGAGSVVCSGAVISTNVQLGKHVHVNPVATIGHDSILQDYVSINPASVISGEVLVESYTLVGAKSIVLQGLTISEKCTIGAGAVVTKNVPSSKVAVGVPARWS</sequence>
<dbReference type="Gene3D" id="3.40.50.20">
    <property type="match status" value="1"/>
</dbReference>
<dbReference type="KEGG" id="ckw:CKALI_00565"/>
<keyword evidence="4" id="KW-0012">Acyltransferase</keyword>
<dbReference type="InterPro" id="IPR020019">
    <property type="entry name" value="AcTrfase_PglD-like"/>
</dbReference>
<name>A0A6B8VHD4_9CORY</name>
<evidence type="ECO:0000256" key="1">
    <source>
        <dbReference type="PIRSR" id="PIRSR620019-1"/>
    </source>
</evidence>
<organism evidence="4 5">
    <name type="scientific">Corynebacterium kalinowskii</name>
    <dbReference type="NCBI Taxonomy" id="2675216"/>
    <lineage>
        <taxon>Bacteria</taxon>
        <taxon>Bacillati</taxon>
        <taxon>Actinomycetota</taxon>
        <taxon>Actinomycetes</taxon>
        <taxon>Mycobacteriales</taxon>
        <taxon>Corynebacteriaceae</taxon>
        <taxon>Corynebacterium</taxon>
    </lineage>
</organism>
<dbReference type="NCBIfam" id="TIGR03570">
    <property type="entry name" value="NeuD_NnaD"/>
    <property type="match status" value="1"/>
</dbReference>
<dbReference type="EC" id="2.3.1.-" evidence="4"/>
<keyword evidence="5" id="KW-1185">Reference proteome</keyword>
<evidence type="ECO:0000259" key="3">
    <source>
        <dbReference type="Pfam" id="PF17836"/>
    </source>
</evidence>
<dbReference type="Pfam" id="PF17836">
    <property type="entry name" value="PglD_N"/>
    <property type="match status" value="1"/>
</dbReference>
<dbReference type="GO" id="GO:0016746">
    <property type="term" value="F:acyltransferase activity"/>
    <property type="evidence" value="ECO:0007669"/>
    <property type="project" value="UniProtKB-KW"/>
</dbReference>
<dbReference type="Proteomes" id="UP000427071">
    <property type="component" value="Chromosome"/>
</dbReference>
<gene>
    <name evidence="4" type="primary">epsM</name>
    <name evidence="4" type="ORF">CKALI_00565</name>
</gene>
<dbReference type="SUPFAM" id="SSF51161">
    <property type="entry name" value="Trimeric LpxA-like enzymes"/>
    <property type="match status" value="1"/>
</dbReference>
<dbReference type="InterPro" id="IPR011004">
    <property type="entry name" value="Trimer_LpxA-like_sf"/>
</dbReference>
<dbReference type="InterPro" id="IPR041561">
    <property type="entry name" value="PglD_N"/>
</dbReference>
<dbReference type="EMBL" id="CP046452">
    <property type="protein sequence ID" value="QGU01014.1"/>
    <property type="molecule type" value="Genomic_DNA"/>
</dbReference>
<feature type="domain" description="PglD N-terminal" evidence="3">
    <location>
        <begin position="18"/>
        <end position="102"/>
    </location>
</feature>
<proteinExistence type="predicted"/>
<reference evidence="5" key="1">
    <citation type="submission" date="2019-11" db="EMBL/GenBank/DDBJ databases">
        <title>Complete genome sequence of Corynebacterium kalinowskii 1959, a novel Corynebacterium species isolated from soil of a small paddock in Vilsendorf, Germany.</title>
        <authorList>
            <person name="Schaffert L."/>
            <person name="Ruwe M."/>
            <person name="Milse J."/>
            <person name="Hanuschka K."/>
            <person name="Ortseifen V."/>
            <person name="Droste J."/>
            <person name="Brandt D."/>
            <person name="Schlueter L."/>
            <person name="Kutter Y."/>
            <person name="Vinke S."/>
            <person name="Viehoefer P."/>
            <person name="Jacob L."/>
            <person name="Luebke N.-C."/>
            <person name="Schulte-Berndt E."/>
            <person name="Hain C."/>
            <person name="Linder M."/>
            <person name="Schmidt P."/>
            <person name="Wollenschlaeger L."/>
            <person name="Luttermann T."/>
            <person name="Thieme E."/>
            <person name="Hassa J."/>
            <person name="Haak M."/>
            <person name="Wittchen M."/>
            <person name="Mentz A."/>
            <person name="Persicke M."/>
            <person name="Busche T."/>
            <person name="Ruckert C."/>
        </authorList>
    </citation>
    <scope>NUCLEOTIDE SEQUENCE [LARGE SCALE GENOMIC DNA]</scope>
    <source>
        <strain evidence="5">1959</strain>
    </source>
</reference>
<accession>A0A6B8VHD4</accession>
<evidence type="ECO:0000313" key="5">
    <source>
        <dbReference type="Proteomes" id="UP000427071"/>
    </source>
</evidence>
<dbReference type="Gene3D" id="2.160.10.10">
    <property type="entry name" value="Hexapeptide repeat proteins"/>
    <property type="match status" value="1"/>
</dbReference>
<dbReference type="AlphaFoldDB" id="A0A6B8VHD4"/>
<protein>
    <submittedName>
        <fullName evidence="4">Acetyltransferase EpsM</fullName>
        <ecNumber evidence="4">2.3.1.-</ecNumber>
    </submittedName>
</protein>
<feature type="active site" description="Proton acceptor" evidence="1">
    <location>
        <position position="158"/>
    </location>
</feature>
<evidence type="ECO:0000256" key="2">
    <source>
        <dbReference type="PIRSR" id="PIRSR620019-2"/>
    </source>
</evidence>
<dbReference type="PANTHER" id="PTHR43300:SF7">
    <property type="entry name" value="UDP-N-ACETYLBACILLOSAMINE N-ACETYLTRANSFERASE"/>
    <property type="match status" value="1"/>
</dbReference>
<feature type="site" description="Increases basicity of active site His" evidence="1">
    <location>
        <position position="159"/>
    </location>
</feature>